<evidence type="ECO:0000313" key="2">
    <source>
        <dbReference type="EMBL" id="CAG2202694.1"/>
    </source>
</evidence>
<name>A0A8S3QZX9_MYTED</name>
<dbReference type="InterPro" id="IPR051560">
    <property type="entry name" value="MAM_domain-containing"/>
</dbReference>
<dbReference type="InterPro" id="IPR000998">
    <property type="entry name" value="MAM_dom"/>
</dbReference>
<dbReference type="PANTHER" id="PTHR23282">
    <property type="entry name" value="APICAL ENDOSOMAL GLYCOPROTEIN PRECURSOR"/>
    <property type="match status" value="1"/>
</dbReference>
<keyword evidence="3" id="KW-1185">Reference proteome</keyword>
<dbReference type="Pfam" id="PF00629">
    <property type="entry name" value="MAM"/>
    <property type="match status" value="1"/>
</dbReference>
<dbReference type="PANTHER" id="PTHR23282:SF142">
    <property type="entry name" value="MAM DOMAIN-CONTAINING PROTEIN"/>
    <property type="match status" value="1"/>
</dbReference>
<dbReference type="InterPro" id="IPR013320">
    <property type="entry name" value="ConA-like_dom_sf"/>
</dbReference>
<dbReference type="EMBL" id="CAJPWZ010000895">
    <property type="protein sequence ID" value="CAG2202694.1"/>
    <property type="molecule type" value="Genomic_DNA"/>
</dbReference>
<dbReference type="SUPFAM" id="SSF49899">
    <property type="entry name" value="Concanavalin A-like lectins/glucanases"/>
    <property type="match status" value="1"/>
</dbReference>
<evidence type="ECO:0000259" key="1">
    <source>
        <dbReference type="SMART" id="SM00137"/>
    </source>
</evidence>
<gene>
    <name evidence="2" type="ORF">MEDL_17252</name>
</gene>
<dbReference type="AlphaFoldDB" id="A0A8S3QZX9"/>
<evidence type="ECO:0000313" key="3">
    <source>
        <dbReference type="Proteomes" id="UP000683360"/>
    </source>
</evidence>
<sequence>MVADTIFSVDNIGLRMCIREAMRYKSCTGVNYWHDKLQCKLLSWDQSISNLIVSLDDQLIDSPGHVYTDIDSWTMGGTPSSNTGPTKAAEGSYYMYTEMSGKAIGSRAVLTTESASLTVSYEGPAGYIKVFAGDKTSSLTSIWEKSGVQPNPDQWKNVTIEIPQFNNPVITIEVTRGDSFRGDIAIDDLILTPGR</sequence>
<dbReference type="SMART" id="SM00137">
    <property type="entry name" value="MAM"/>
    <property type="match status" value="1"/>
</dbReference>
<feature type="domain" description="MAM" evidence="1">
    <location>
        <begin position="54"/>
        <end position="195"/>
    </location>
</feature>
<comment type="caution">
    <text evidence="2">The sequence shown here is derived from an EMBL/GenBank/DDBJ whole genome shotgun (WGS) entry which is preliminary data.</text>
</comment>
<organism evidence="2 3">
    <name type="scientific">Mytilus edulis</name>
    <name type="common">Blue mussel</name>
    <dbReference type="NCBI Taxonomy" id="6550"/>
    <lineage>
        <taxon>Eukaryota</taxon>
        <taxon>Metazoa</taxon>
        <taxon>Spiralia</taxon>
        <taxon>Lophotrochozoa</taxon>
        <taxon>Mollusca</taxon>
        <taxon>Bivalvia</taxon>
        <taxon>Autobranchia</taxon>
        <taxon>Pteriomorphia</taxon>
        <taxon>Mytilida</taxon>
        <taxon>Mytiloidea</taxon>
        <taxon>Mytilidae</taxon>
        <taxon>Mytilinae</taxon>
        <taxon>Mytilus</taxon>
    </lineage>
</organism>
<dbReference type="GO" id="GO:0016020">
    <property type="term" value="C:membrane"/>
    <property type="evidence" value="ECO:0007669"/>
    <property type="project" value="InterPro"/>
</dbReference>
<dbReference type="OrthoDB" id="412155at2759"/>
<reference evidence="2" key="1">
    <citation type="submission" date="2021-03" db="EMBL/GenBank/DDBJ databases">
        <authorList>
            <person name="Bekaert M."/>
        </authorList>
    </citation>
    <scope>NUCLEOTIDE SEQUENCE</scope>
</reference>
<proteinExistence type="predicted"/>
<accession>A0A8S3QZX9</accession>
<dbReference type="Proteomes" id="UP000683360">
    <property type="component" value="Unassembled WGS sequence"/>
</dbReference>
<dbReference type="Gene3D" id="2.60.120.200">
    <property type="match status" value="1"/>
</dbReference>
<protein>
    <recommendedName>
        <fullName evidence="1">MAM domain-containing protein</fullName>
    </recommendedName>
</protein>